<dbReference type="RefSeq" id="WP_115691505.1">
    <property type="nucleotide sequence ID" value="NZ_CP031417.1"/>
</dbReference>
<sequence length="81" mass="9426">MDTFNFEAPAELFPSRNRKAPSKVKYRRFSRAAEAIQFAVEQLPEPQLLGAYIEVNERRLGHQEIRALYESENYPLKKKAA</sequence>
<name>A0A345ZW63_9HYPH</name>
<gene>
    <name evidence="1" type="ORF">DW352_11925</name>
</gene>
<proteinExistence type="predicted"/>
<protein>
    <submittedName>
        <fullName evidence="1">Uncharacterized protein</fullName>
    </submittedName>
</protein>
<dbReference type="KEGG" id="ptaw:DW352_11925"/>
<dbReference type="EMBL" id="CP031417">
    <property type="protein sequence ID" value="AXK81160.1"/>
    <property type="molecule type" value="Genomic_DNA"/>
</dbReference>
<organism evidence="1 2">
    <name type="scientific">Pseudolabrys taiwanensis</name>
    <dbReference type="NCBI Taxonomy" id="331696"/>
    <lineage>
        <taxon>Bacteria</taxon>
        <taxon>Pseudomonadati</taxon>
        <taxon>Pseudomonadota</taxon>
        <taxon>Alphaproteobacteria</taxon>
        <taxon>Hyphomicrobiales</taxon>
        <taxon>Xanthobacteraceae</taxon>
        <taxon>Pseudolabrys</taxon>
    </lineage>
</organism>
<evidence type="ECO:0000313" key="2">
    <source>
        <dbReference type="Proteomes" id="UP000254889"/>
    </source>
</evidence>
<keyword evidence="2" id="KW-1185">Reference proteome</keyword>
<evidence type="ECO:0000313" key="1">
    <source>
        <dbReference type="EMBL" id="AXK81160.1"/>
    </source>
</evidence>
<reference evidence="1 2" key="1">
    <citation type="submission" date="2018-07" db="EMBL/GenBank/DDBJ databases">
        <authorList>
            <person name="Quirk P.G."/>
            <person name="Krulwich T.A."/>
        </authorList>
    </citation>
    <scope>NUCLEOTIDE SEQUENCE [LARGE SCALE GENOMIC DNA]</scope>
    <source>
        <strain evidence="1 2">CC-BB4</strain>
    </source>
</reference>
<dbReference type="OrthoDB" id="8445391at2"/>
<dbReference type="Proteomes" id="UP000254889">
    <property type="component" value="Chromosome"/>
</dbReference>
<dbReference type="AlphaFoldDB" id="A0A345ZW63"/>
<accession>A0A345ZW63</accession>